<evidence type="ECO:0000256" key="1">
    <source>
        <dbReference type="ARBA" id="ARBA00022857"/>
    </source>
</evidence>
<dbReference type="RefSeq" id="XP_040639227.1">
    <property type="nucleotide sequence ID" value="XM_040787332.1"/>
</dbReference>
<dbReference type="PANTHER" id="PTHR47706">
    <property type="entry name" value="NMRA-LIKE FAMILY PROTEIN"/>
    <property type="match status" value="1"/>
</dbReference>
<dbReference type="InterPro" id="IPR008030">
    <property type="entry name" value="NmrA-like"/>
</dbReference>
<accession>A0A017SG07</accession>
<reference evidence="5" key="1">
    <citation type="journal article" date="2014" name="Nat. Commun.">
        <title>Genomic adaptations of the halophilic Dead Sea filamentous fungus Eurotium rubrum.</title>
        <authorList>
            <person name="Kis-Papo T."/>
            <person name="Weig A.R."/>
            <person name="Riley R."/>
            <person name="Persoh D."/>
            <person name="Salamov A."/>
            <person name="Sun H."/>
            <person name="Lipzen A."/>
            <person name="Wasser S.P."/>
            <person name="Rambold G."/>
            <person name="Grigoriev I.V."/>
            <person name="Nevo E."/>
        </authorList>
    </citation>
    <scope>NUCLEOTIDE SEQUENCE [LARGE SCALE GENOMIC DNA]</scope>
    <source>
        <strain evidence="5">CBS 135680</strain>
    </source>
</reference>
<dbReference type="Pfam" id="PF05368">
    <property type="entry name" value="NmrA"/>
    <property type="match status" value="1"/>
</dbReference>
<evidence type="ECO:0000259" key="3">
    <source>
        <dbReference type="Pfam" id="PF05368"/>
    </source>
</evidence>
<dbReference type="PANTHER" id="PTHR47706:SF6">
    <property type="entry name" value="NMRA-LIKE FAMILY PROTEIN (AFU_ORTHOLOGUE AFUA_6G00280)"/>
    <property type="match status" value="1"/>
</dbReference>
<dbReference type="Gene3D" id="3.40.50.720">
    <property type="entry name" value="NAD(P)-binding Rossmann-like Domain"/>
    <property type="match status" value="1"/>
</dbReference>
<name>A0A017SG07_ASPRC</name>
<keyword evidence="5" id="KW-1185">Reference proteome</keyword>
<proteinExistence type="predicted"/>
<sequence>MPTIALFGASGQLGTAILNVLLTDSSLDIIQILAPGTASKVPENEHPNLRTKSIDLTSAKREDLAKDLSGVDAVVSALNGKALEAQSVIQDAAADAGVRRFYPSEYGSHHVYRKPGDTGGYIHPMWNMKDQCNEAALHHPAITAGKMTYTLIGCGDFYNQPREKTWCPWTQTSPENNEYTIHIIGSPEATADFTHTEDFAAFLLETIRHPEVSENKRLNCVSDHISHEDIARLLEKYSGKKVKKSVLPLEIMHKVMRDPREAPKELRDAPSAFPVDFWFLVKGMQGAGRFWRAKGEVHNDLFPRLKVRTFEGYFQELFG</sequence>
<feature type="domain" description="NmrA-like" evidence="3">
    <location>
        <begin position="3"/>
        <end position="262"/>
    </location>
</feature>
<dbReference type="GeneID" id="63702456"/>
<dbReference type="InterPro" id="IPR051609">
    <property type="entry name" value="NmrA/Isoflavone_reductase-like"/>
</dbReference>
<keyword evidence="2" id="KW-0560">Oxidoreductase</keyword>
<evidence type="ECO:0000313" key="5">
    <source>
        <dbReference type="Proteomes" id="UP000019804"/>
    </source>
</evidence>
<dbReference type="OrthoDB" id="9974981at2759"/>
<dbReference type="SUPFAM" id="SSF51735">
    <property type="entry name" value="NAD(P)-binding Rossmann-fold domains"/>
    <property type="match status" value="1"/>
</dbReference>
<evidence type="ECO:0000313" key="4">
    <source>
        <dbReference type="EMBL" id="EYE95539.1"/>
    </source>
</evidence>
<dbReference type="InterPro" id="IPR036291">
    <property type="entry name" value="NAD(P)-bd_dom_sf"/>
</dbReference>
<dbReference type="HOGENOM" id="CLU_044876_3_3_1"/>
<dbReference type="GO" id="GO:0016491">
    <property type="term" value="F:oxidoreductase activity"/>
    <property type="evidence" value="ECO:0007669"/>
    <property type="project" value="UniProtKB-KW"/>
</dbReference>
<dbReference type="EMBL" id="KK088421">
    <property type="protein sequence ID" value="EYE95539.1"/>
    <property type="molecule type" value="Genomic_DNA"/>
</dbReference>
<dbReference type="AlphaFoldDB" id="A0A017SG07"/>
<organism evidence="4 5">
    <name type="scientific">Aspergillus ruber (strain CBS 135680)</name>
    <dbReference type="NCBI Taxonomy" id="1388766"/>
    <lineage>
        <taxon>Eukaryota</taxon>
        <taxon>Fungi</taxon>
        <taxon>Dikarya</taxon>
        <taxon>Ascomycota</taxon>
        <taxon>Pezizomycotina</taxon>
        <taxon>Eurotiomycetes</taxon>
        <taxon>Eurotiomycetidae</taxon>
        <taxon>Eurotiales</taxon>
        <taxon>Aspergillaceae</taxon>
        <taxon>Aspergillus</taxon>
        <taxon>Aspergillus subgen. Aspergillus</taxon>
    </lineage>
</organism>
<gene>
    <name evidence="4" type="ORF">EURHEDRAFT_536355</name>
</gene>
<dbReference type="Gene3D" id="3.90.25.10">
    <property type="entry name" value="UDP-galactose 4-epimerase, domain 1"/>
    <property type="match status" value="1"/>
</dbReference>
<evidence type="ECO:0000256" key="2">
    <source>
        <dbReference type="ARBA" id="ARBA00023002"/>
    </source>
</evidence>
<dbReference type="Proteomes" id="UP000019804">
    <property type="component" value="Unassembled WGS sequence"/>
</dbReference>
<protein>
    <submittedName>
        <fullName evidence="4">NAD(P)-binding protein</fullName>
    </submittedName>
</protein>
<keyword evidence="1" id="KW-0521">NADP</keyword>